<reference evidence="2" key="1">
    <citation type="journal article" date="2023" name="G3 (Bethesda)">
        <title>Genome assembly and association tests identify interacting loci associated with vigor, precocity, and sex in interspecific pistachio rootstocks.</title>
        <authorList>
            <person name="Palmer W."/>
            <person name="Jacygrad E."/>
            <person name="Sagayaradj S."/>
            <person name="Cavanaugh K."/>
            <person name="Han R."/>
            <person name="Bertier L."/>
            <person name="Beede B."/>
            <person name="Kafkas S."/>
            <person name="Golino D."/>
            <person name="Preece J."/>
            <person name="Michelmore R."/>
        </authorList>
    </citation>
    <scope>NUCLEOTIDE SEQUENCE [LARGE SCALE GENOMIC DNA]</scope>
</reference>
<organism evidence="1 2">
    <name type="scientific">Pistacia integerrima</name>
    <dbReference type="NCBI Taxonomy" id="434235"/>
    <lineage>
        <taxon>Eukaryota</taxon>
        <taxon>Viridiplantae</taxon>
        <taxon>Streptophyta</taxon>
        <taxon>Embryophyta</taxon>
        <taxon>Tracheophyta</taxon>
        <taxon>Spermatophyta</taxon>
        <taxon>Magnoliopsida</taxon>
        <taxon>eudicotyledons</taxon>
        <taxon>Gunneridae</taxon>
        <taxon>Pentapetalae</taxon>
        <taxon>rosids</taxon>
        <taxon>malvids</taxon>
        <taxon>Sapindales</taxon>
        <taxon>Anacardiaceae</taxon>
        <taxon>Pistacia</taxon>
    </lineage>
</organism>
<gene>
    <name evidence="1" type="ORF">Pint_28615</name>
</gene>
<accession>A0ACC0YVG4</accession>
<sequence length="57" mass="6246">MQRHSAAVRQLVHYKGQLDPLNGDALNKAVRDTAYETISDVFSEENKAGGELGHGFC</sequence>
<evidence type="ECO:0000313" key="1">
    <source>
        <dbReference type="EMBL" id="KAJ0041384.1"/>
    </source>
</evidence>
<dbReference type="EMBL" id="CM047740">
    <property type="protein sequence ID" value="KAJ0041384.1"/>
    <property type="molecule type" value="Genomic_DNA"/>
</dbReference>
<dbReference type="Proteomes" id="UP001163603">
    <property type="component" value="Chromosome 5"/>
</dbReference>
<comment type="caution">
    <text evidence="1">The sequence shown here is derived from an EMBL/GenBank/DDBJ whole genome shotgun (WGS) entry which is preliminary data.</text>
</comment>
<name>A0ACC0YVG4_9ROSI</name>
<protein>
    <submittedName>
        <fullName evidence="1">Uncharacterized protein</fullName>
    </submittedName>
</protein>
<proteinExistence type="predicted"/>
<keyword evidence="2" id="KW-1185">Reference proteome</keyword>
<evidence type="ECO:0000313" key="2">
    <source>
        <dbReference type="Proteomes" id="UP001163603"/>
    </source>
</evidence>